<dbReference type="InterPro" id="IPR003960">
    <property type="entry name" value="ATPase_AAA_CS"/>
</dbReference>
<keyword evidence="6" id="KW-1185">Reference proteome</keyword>
<dbReference type="Pfam" id="PF00004">
    <property type="entry name" value="AAA"/>
    <property type="match status" value="2"/>
</dbReference>
<dbReference type="InterPro" id="IPR041569">
    <property type="entry name" value="AAA_lid_3"/>
</dbReference>
<evidence type="ECO:0000256" key="2">
    <source>
        <dbReference type="ARBA" id="ARBA00022741"/>
    </source>
</evidence>
<dbReference type="PROSITE" id="PS00674">
    <property type="entry name" value="AAA"/>
    <property type="match status" value="1"/>
</dbReference>
<dbReference type="InterPro" id="IPR027417">
    <property type="entry name" value="P-loop_NTPase"/>
</dbReference>
<dbReference type="Pfam" id="PF17862">
    <property type="entry name" value="AAA_lid_3"/>
    <property type="match status" value="2"/>
</dbReference>
<evidence type="ECO:0000256" key="1">
    <source>
        <dbReference type="ARBA" id="ARBA00006914"/>
    </source>
</evidence>
<dbReference type="InterPro" id="IPR050168">
    <property type="entry name" value="AAA_ATPase_domain"/>
</dbReference>
<dbReference type="InterPro" id="IPR003593">
    <property type="entry name" value="AAA+_ATPase"/>
</dbReference>
<name>A0A9P6QFH0_9FUNG</name>
<reference evidence="5" key="1">
    <citation type="journal article" date="2020" name="Fungal Divers.">
        <title>Resolving the Mortierellaceae phylogeny through synthesis of multi-gene phylogenetics and phylogenomics.</title>
        <authorList>
            <person name="Vandepol N."/>
            <person name="Liber J."/>
            <person name="Desiro A."/>
            <person name="Na H."/>
            <person name="Kennedy M."/>
            <person name="Barry K."/>
            <person name="Grigoriev I.V."/>
            <person name="Miller A.N."/>
            <person name="O'Donnell K."/>
            <person name="Stajich J.E."/>
            <person name="Bonito G."/>
        </authorList>
    </citation>
    <scope>NUCLEOTIDE SEQUENCE</scope>
    <source>
        <strain evidence="5">BC1065</strain>
    </source>
</reference>
<keyword evidence="2" id="KW-0547">Nucleotide-binding</keyword>
<protein>
    <recommendedName>
        <fullName evidence="4">AAA+ ATPase domain-containing protein</fullName>
    </recommendedName>
</protein>
<accession>A0A9P6QFH0</accession>
<dbReference type="GO" id="GO:0005524">
    <property type="term" value="F:ATP binding"/>
    <property type="evidence" value="ECO:0007669"/>
    <property type="project" value="UniProtKB-KW"/>
</dbReference>
<gene>
    <name evidence="5" type="ORF">DFQ27_000229</name>
</gene>
<dbReference type="GO" id="GO:0016887">
    <property type="term" value="F:ATP hydrolysis activity"/>
    <property type="evidence" value="ECO:0007669"/>
    <property type="project" value="InterPro"/>
</dbReference>
<evidence type="ECO:0000259" key="4">
    <source>
        <dbReference type="SMART" id="SM00382"/>
    </source>
</evidence>
<dbReference type="OrthoDB" id="27435at2759"/>
<dbReference type="Gene3D" id="1.10.8.60">
    <property type="match status" value="2"/>
</dbReference>
<dbReference type="EMBL" id="JAAAJB010000103">
    <property type="protein sequence ID" value="KAG0265979.1"/>
    <property type="molecule type" value="Genomic_DNA"/>
</dbReference>
<dbReference type="PANTHER" id="PTHR23077:SF171">
    <property type="entry name" value="NUCLEAR VALOSIN-CONTAINING PROTEIN-LIKE"/>
    <property type="match status" value="1"/>
</dbReference>
<evidence type="ECO:0000256" key="3">
    <source>
        <dbReference type="ARBA" id="ARBA00022840"/>
    </source>
</evidence>
<proteinExistence type="inferred from homology"/>
<organism evidence="5 6">
    <name type="scientific">Actinomortierella ambigua</name>
    <dbReference type="NCBI Taxonomy" id="1343610"/>
    <lineage>
        <taxon>Eukaryota</taxon>
        <taxon>Fungi</taxon>
        <taxon>Fungi incertae sedis</taxon>
        <taxon>Mucoromycota</taxon>
        <taxon>Mortierellomycotina</taxon>
        <taxon>Mortierellomycetes</taxon>
        <taxon>Mortierellales</taxon>
        <taxon>Mortierellaceae</taxon>
        <taxon>Actinomortierella</taxon>
    </lineage>
</organism>
<evidence type="ECO:0000313" key="6">
    <source>
        <dbReference type="Proteomes" id="UP000807716"/>
    </source>
</evidence>
<feature type="domain" description="AAA+ ATPase" evidence="4">
    <location>
        <begin position="276"/>
        <end position="371"/>
    </location>
</feature>
<dbReference type="PANTHER" id="PTHR23077">
    <property type="entry name" value="AAA-FAMILY ATPASE"/>
    <property type="match status" value="1"/>
</dbReference>
<dbReference type="SMART" id="SM00382">
    <property type="entry name" value="AAA"/>
    <property type="match status" value="2"/>
</dbReference>
<sequence>MKFRIIAIAPSTISDSASLAGNGVQERQERPVLYVSREQSIKNRLRACTLELRAEHGSAIAYATTKIYSKRSRSFQSDDRFPDSLAFSPDGDANGALTWDVVANSALWRELQRLGAKDIVLPFEMKAQLVSKVQVASTIVLSTSSAVPTALQRDPSRMAHLVAGRHVSVGDRLQYPPLNPQLVFQVVGVRSSTGGELPIATIAESTNIELAPFLSAAKGSRSSAASQLINPMDWIAAVKKDIGGYTTTLQEIIDYMYMYLEEAVGRKKTMSCSETPFKGIVITGRPGTGKTALATTLAHEGESEGQLCSLFEALQSSSKASFLILDEIDMLAERSAVKKGVEAKLFATLLNQIDALNQRRLDRIFALNIGSSSERFEVLDIISRQIPFELQDRCKILERVANVTHGFVPTDLQALCTEAALILVSRVARGERNARIDLSSFTHALKSIRPSGMGEFQTKIPDVHFSDLYGLEGAIADLRVSIIEPFQHPRKYLDLGIAPPRGVLIHGPPGVGKTMLCCALAQELGINFMLVEGSQIRSKVVGESEQNIARMFAQAKANAPCILFIDQIDVLAPARGSTFSSENSGDRIVTSLLTEMDGFFTGRGGSNVVVDVLVLAASNRPEVIDSAIMRPGRLDQIVHVPVPDKDVRIQILRGFLSKMPIGLEEAQIDALATETEGFSGADLENLCREAALICLRENIHNGLVEWAHFQAAKQLIPPSLVHYKSDSATFRPKQD</sequence>
<keyword evidence="3" id="KW-0067">ATP-binding</keyword>
<dbReference type="SUPFAM" id="SSF52540">
    <property type="entry name" value="P-loop containing nucleoside triphosphate hydrolases"/>
    <property type="match status" value="2"/>
</dbReference>
<dbReference type="AlphaFoldDB" id="A0A9P6QFH0"/>
<dbReference type="Gene3D" id="3.40.50.300">
    <property type="entry name" value="P-loop containing nucleotide triphosphate hydrolases"/>
    <property type="match status" value="2"/>
</dbReference>
<dbReference type="InterPro" id="IPR003959">
    <property type="entry name" value="ATPase_AAA_core"/>
</dbReference>
<comment type="caution">
    <text evidence="5">The sequence shown here is derived from an EMBL/GenBank/DDBJ whole genome shotgun (WGS) entry which is preliminary data.</text>
</comment>
<dbReference type="Proteomes" id="UP000807716">
    <property type="component" value="Unassembled WGS sequence"/>
</dbReference>
<dbReference type="FunFam" id="3.40.50.300:FF:001921">
    <property type="entry name" value="AAA ATPase domain-containing protein"/>
    <property type="match status" value="1"/>
</dbReference>
<comment type="similarity">
    <text evidence="1">Belongs to the AAA ATPase family.</text>
</comment>
<feature type="domain" description="AAA+ ATPase" evidence="4">
    <location>
        <begin position="499"/>
        <end position="644"/>
    </location>
</feature>
<evidence type="ECO:0000313" key="5">
    <source>
        <dbReference type="EMBL" id="KAG0265979.1"/>
    </source>
</evidence>